<dbReference type="InterPro" id="IPR021617">
    <property type="entry name" value="DUF3231"/>
</dbReference>
<dbReference type="RefSeq" id="WP_207975819.1">
    <property type="nucleotide sequence ID" value="NZ_JAGDEL010000003.1"/>
</dbReference>
<protein>
    <submittedName>
        <fullName evidence="1">DUF3231 family protein</fullName>
    </submittedName>
</protein>
<dbReference type="Proteomes" id="UP000663981">
    <property type="component" value="Unassembled WGS sequence"/>
</dbReference>
<gene>
    <name evidence="1" type="ORF">I7822_05345</name>
</gene>
<proteinExistence type="predicted"/>
<accession>A0ABS3MZ40</accession>
<reference evidence="1 2" key="1">
    <citation type="submission" date="2021-03" db="EMBL/GenBank/DDBJ databases">
        <title>Whole genome sequence of Metabacillus bambusae BG109.</title>
        <authorList>
            <person name="Jeong J.W."/>
        </authorList>
    </citation>
    <scope>NUCLEOTIDE SEQUENCE [LARGE SCALE GENOMIC DNA]</scope>
    <source>
        <strain evidence="1 2">BG109</strain>
    </source>
</reference>
<comment type="caution">
    <text evidence="1">The sequence shown here is derived from an EMBL/GenBank/DDBJ whole genome shotgun (WGS) entry which is preliminary data.</text>
</comment>
<sequence>METNNPIRLTAPEIASLWTQYIFDTMSICFFRYALEHIEDHDIKSIYQTAFGLSKKHVQEITEFMLKENYPIPHGFTEKEDLNINAPRLFQDPFYLNYLYIMTLQGLTGYSLSVSTSIRSDLRKYYITCMTETMMLFDQSIDVMLTKGLFTRPPIISPPDSIDFVKHQSFLTGWLGERRPLNVMEIGDITFNMVKMHLHAALKVGFTQVVQSKEVRQYIKRGLDISNKHIEIFESVFHEEKLNSPISWQSMITNSTSPPFSDKYIMYQIQLSTQLSIAYYGSALSVNSRRDLGAHYIRLTIELIHFAEDGANLMIKNGWLEQPPTASDRDSLAKEKGDK</sequence>
<evidence type="ECO:0000313" key="1">
    <source>
        <dbReference type="EMBL" id="MBO1511106.1"/>
    </source>
</evidence>
<keyword evidence="2" id="KW-1185">Reference proteome</keyword>
<dbReference type="Gene3D" id="1.20.1260.10">
    <property type="match status" value="2"/>
</dbReference>
<organism evidence="1 2">
    <name type="scientific">Metabacillus bambusae</name>
    <dbReference type="NCBI Taxonomy" id="2795218"/>
    <lineage>
        <taxon>Bacteria</taxon>
        <taxon>Bacillati</taxon>
        <taxon>Bacillota</taxon>
        <taxon>Bacilli</taxon>
        <taxon>Bacillales</taxon>
        <taxon>Bacillaceae</taxon>
        <taxon>Metabacillus</taxon>
    </lineage>
</organism>
<dbReference type="EMBL" id="JAGDEL010000003">
    <property type="protein sequence ID" value="MBO1511106.1"/>
    <property type="molecule type" value="Genomic_DNA"/>
</dbReference>
<dbReference type="Pfam" id="PF11553">
    <property type="entry name" value="DUF3231"/>
    <property type="match status" value="2"/>
</dbReference>
<dbReference type="InterPro" id="IPR012347">
    <property type="entry name" value="Ferritin-like"/>
</dbReference>
<evidence type="ECO:0000313" key="2">
    <source>
        <dbReference type="Proteomes" id="UP000663981"/>
    </source>
</evidence>
<name>A0ABS3MZ40_9BACI</name>